<protein>
    <submittedName>
        <fullName evidence="1">Uncharacterized protein</fullName>
    </submittedName>
</protein>
<gene>
    <name evidence="1" type="ORF">ACFPZJ_13120</name>
</gene>
<evidence type="ECO:0000313" key="1">
    <source>
        <dbReference type="EMBL" id="MFC5634701.1"/>
    </source>
</evidence>
<name>A0ABW0UMA6_9ACTN</name>
<reference evidence="2" key="1">
    <citation type="journal article" date="2019" name="Int. J. Syst. Evol. Microbiol.">
        <title>The Global Catalogue of Microorganisms (GCM) 10K type strain sequencing project: providing services to taxonomists for standard genome sequencing and annotation.</title>
        <authorList>
            <consortium name="The Broad Institute Genomics Platform"/>
            <consortium name="The Broad Institute Genome Sequencing Center for Infectious Disease"/>
            <person name="Wu L."/>
            <person name="Ma J."/>
        </authorList>
    </citation>
    <scope>NUCLEOTIDE SEQUENCE [LARGE SCALE GENOMIC DNA]</scope>
    <source>
        <strain evidence="2">CGMCC 4.7248</strain>
    </source>
</reference>
<proteinExistence type="predicted"/>
<sequence>MPELDSEVIYDHLPDGTILDPMPFDDARKLVELLRERMTPETFELLVAELVAHGEQRA</sequence>
<keyword evidence="2" id="KW-1185">Reference proteome</keyword>
<dbReference type="Proteomes" id="UP001596154">
    <property type="component" value="Unassembled WGS sequence"/>
</dbReference>
<comment type="caution">
    <text evidence="1">The sequence shown here is derived from an EMBL/GenBank/DDBJ whole genome shotgun (WGS) entry which is preliminary data.</text>
</comment>
<dbReference type="EMBL" id="JBHSNY010000004">
    <property type="protein sequence ID" value="MFC5634701.1"/>
    <property type="molecule type" value="Genomic_DNA"/>
</dbReference>
<organism evidence="1 2">
    <name type="scientific">Streptomyces bullii</name>
    <dbReference type="NCBI Taxonomy" id="349910"/>
    <lineage>
        <taxon>Bacteria</taxon>
        <taxon>Bacillati</taxon>
        <taxon>Actinomycetota</taxon>
        <taxon>Actinomycetes</taxon>
        <taxon>Kitasatosporales</taxon>
        <taxon>Streptomycetaceae</taxon>
        <taxon>Streptomyces</taxon>
    </lineage>
</organism>
<dbReference type="RefSeq" id="WP_381020787.1">
    <property type="nucleotide sequence ID" value="NZ_JBHSNY010000004.1"/>
</dbReference>
<accession>A0ABW0UMA6</accession>
<evidence type="ECO:0000313" key="2">
    <source>
        <dbReference type="Proteomes" id="UP001596154"/>
    </source>
</evidence>